<feature type="binding site" evidence="6">
    <location>
        <position position="218"/>
    </location>
    <ligand>
        <name>Mg(2+)</name>
        <dbReference type="ChEBI" id="CHEBI:18420"/>
    </ligand>
</feature>
<dbReference type="GO" id="GO:0043565">
    <property type="term" value="F:sequence-specific DNA binding"/>
    <property type="evidence" value="ECO:0007669"/>
    <property type="project" value="InterPro"/>
</dbReference>
<keyword evidence="4" id="KW-0963">Cytoplasm</keyword>
<dbReference type="Pfam" id="PF01997">
    <property type="entry name" value="Translin"/>
    <property type="match status" value="1"/>
</dbReference>
<dbReference type="EMBL" id="BDGG01000009">
    <property type="protein sequence ID" value="GAV03074.1"/>
    <property type="molecule type" value="Genomic_DNA"/>
</dbReference>
<dbReference type="GO" id="GO:0005737">
    <property type="term" value="C:cytoplasm"/>
    <property type="evidence" value="ECO:0007669"/>
    <property type="project" value="UniProtKB-SubCell"/>
</dbReference>
<dbReference type="OrthoDB" id="31005at2759"/>
<evidence type="ECO:0000256" key="7">
    <source>
        <dbReference type="SAM" id="MobiDB-lite"/>
    </source>
</evidence>
<dbReference type="CDD" id="cd14820">
    <property type="entry name" value="TRAX"/>
    <property type="match status" value="1"/>
</dbReference>
<dbReference type="PANTHER" id="PTHR10741">
    <property type="entry name" value="TRANSLIN AND TRANSLIN ASSOCIATED PROTEIN X"/>
    <property type="match status" value="1"/>
</dbReference>
<keyword evidence="9" id="KW-1185">Reference proteome</keyword>
<feature type="region of interest" description="Disordered" evidence="7">
    <location>
        <begin position="1"/>
        <end position="45"/>
    </location>
</feature>
<dbReference type="STRING" id="947166.A0A1D1VVQ9"/>
<accession>A0A1D1VVQ9</accession>
<dbReference type="Gene3D" id="1.20.58.190">
    <property type="entry name" value="Translin, domain 1"/>
    <property type="match status" value="1"/>
</dbReference>
<evidence type="ECO:0000256" key="6">
    <source>
        <dbReference type="PIRSR" id="PIRSR602848-1"/>
    </source>
</evidence>
<dbReference type="InterPro" id="IPR016069">
    <property type="entry name" value="Translin_C"/>
</dbReference>
<evidence type="ECO:0000256" key="1">
    <source>
        <dbReference type="ARBA" id="ARBA00004123"/>
    </source>
</evidence>
<dbReference type="Gene3D" id="1.20.58.200">
    <property type="entry name" value="Translin, domain 2"/>
    <property type="match status" value="1"/>
</dbReference>
<proteinExistence type="inferred from homology"/>
<dbReference type="InterPro" id="IPR002848">
    <property type="entry name" value="Translin_fam"/>
</dbReference>
<organism evidence="8 9">
    <name type="scientific">Ramazzottius varieornatus</name>
    <name type="common">Water bear</name>
    <name type="synonym">Tardigrade</name>
    <dbReference type="NCBI Taxonomy" id="947166"/>
    <lineage>
        <taxon>Eukaryota</taxon>
        <taxon>Metazoa</taxon>
        <taxon>Ecdysozoa</taxon>
        <taxon>Tardigrada</taxon>
        <taxon>Eutardigrada</taxon>
        <taxon>Parachela</taxon>
        <taxon>Hypsibioidea</taxon>
        <taxon>Ramazzottiidae</taxon>
        <taxon>Ramazzottius</taxon>
    </lineage>
</organism>
<dbReference type="InterPro" id="IPR016068">
    <property type="entry name" value="Translin_N"/>
</dbReference>
<dbReference type="AlphaFoldDB" id="A0A1D1VVQ9"/>
<gene>
    <name evidence="8" type="primary">RvY_13556-1</name>
    <name evidence="8" type="synonym">RvY_13556.1</name>
    <name evidence="8" type="ORF">RvY_13556</name>
</gene>
<evidence type="ECO:0008006" key="10">
    <source>
        <dbReference type="Google" id="ProtNLM"/>
    </source>
</evidence>
<dbReference type="InterPro" id="IPR036081">
    <property type="entry name" value="Translin_sf"/>
</dbReference>
<evidence type="ECO:0000256" key="4">
    <source>
        <dbReference type="ARBA" id="ARBA00022490"/>
    </source>
</evidence>
<keyword evidence="6" id="KW-0460">Magnesium</keyword>
<comment type="subcellular location">
    <subcellularLocation>
        <location evidence="2">Cytoplasm</location>
    </subcellularLocation>
    <subcellularLocation>
        <location evidence="1">Nucleus</location>
    </subcellularLocation>
</comment>
<dbReference type="GO" id="GO:0046872">
    <property type="term" value="F:metal ion binding"/>
    <property type="evidence" value="ECO:0007669"/>
    <property type="project" value="UniProtKB-KW"/>
</dbReference>
<evidence type="ECO:0000313" key="8">
    <source>
        <dbReference type="EMBL" id="GAV03074.1"/>
    </source>
</evidence>
<name>A0A1D1VVQ9_RAMVA</name>
<sequence>MDTKYQKTESRPYRARGRGGFRGSRASSDRGRHYGKEAAADPISRVPDTPTMAMFREIAVMLDEKNDLYEVLVKHSRDTTIESKRIIFLLIRCAGHPHESLEVYQLLQEARERFQQLRNSSLKTIARSLVSQDVNIFNRAYSPGLQEYIEALTLFHYLDKAILIDHAVVQESLTFTEPMEFNQHIDVPTDGLTLENATVSVPLTPQDFLLGIGDLTGELMRYSVTHASNPAMQDSVFKLCEFSQAILLHCQNIPFSACRDFGMNKLKVMFQSVIKIERICYQLALRREENLPALPAGFMELDYPEDTQHIEAY</sequence>
<evidence type="ECO:0000256" key="2">
    <source>
        <dbReference type="ARBA" id="ARBA00004496"/>
    </source>
</evidence>
<reference evidence="8 9" key="1">
    <citation type="journal article" date="2016" name="Nat. Commun.">
        <title>Extremotolerant tardigrade genome and improved radiotolerance of human cultured cells by tardigrade-unique protein.</title>
        <authorList>
            <person name="Hashimoto T."/>
            <person name="Horikawa D.D."/>
            <person name="Saito Y."/>
            <person name="Kuwahara H."/>
            <person name="Kozuka-Hata H."/>
            <person name="Shin-I T."/>
            <person name="Minakuchi Y."/>
            <person name="Ohishi K."/>
            <person name="Motoyama A."/>
            <person name="Aizu T."/>
            <person name="Enomoto A."/>
            <person name="Kondo K."/>
            <person name="Tanaka S."/>
            <person name="Hara Y."/>
            <person name="Koshikawa S."/>
            <person name="Sagara H."/>
            <person name="Miura T."/>
            <person name="Yokobori S."/>
            <person name="Miyagawa K."/>
            <person name="Suzuki Y."/>
            <person name="Kubo T."/>
            <person name="Oyama M."/>
            <person name="Kohara Y."/>
            <person name="Fujiyama A."/>
            <person name="Arakawa K."/>
            <person name="Katayama T."/>
            <person name="Toyoda A."/>
            <person name="Kunieda T."/>
        </authorList>
    </citation>
    <scope>NUCLEOTIDE SEQUENCE [LARGE SCALE GENOMIC DNA]</scope>
    <source>
        <strain evidence="8 9">YOKOZUNA-1</strain>
    </source>
</reference>
<dbReference type="Proteomes" id="UP000186922">
    <property type="component" value="Unassembled WGS sequence"/>
</dbReference>
<evidence type="ECO:0000313" key="9">
    <source>
        <dbReference type="Proteomes" id="UP000186922"/>
    </source>
</evidence>
<protein>
    <recommendedName>
        <fullName evidence="10">Translin-associated protein X</fullName>
    </recommendedName>
</protein>
<dbReference type="GO" id="GO:0005634">
    <property type="term" value="C:nucleus"/>
    <property type="evidence" value="ECO:0007669"/>
    <property type="project" value="UniProtKB-SubCell"/>
</dbReference>
<comment type="similarity">
    <text evidence="3">Belongs to the translin family.</text>
</comment>
<comment type="caution">
    <text evidence="8">The sequence shown here is derived from an EMBL/GenBank/DDBJ whole genome shotgun (WGS) entry which is preliminary data.</text>
</comment>
<evidence type="ECO:0000256" key="3">
    <source>
        <dbReference type="ARBA" id="ARBA00005902"/>
    </source>
</evidence>
<feature type="binding site" evidence="6">
    <location>
        <position position="150"/>
    </location>
    <ligand>
        <name>Mg(2+)</name>
        <dbReference type="ChEBI" id="CHEBI:18420"/>
    </ligand>
</feature>
<keyword evidence="6" id="KW-0479">Metal-binding</keyword>
<keyword evidence="5" id="KW-0539">Nucleus</keyword>
<dbReference type="SUPFAM" id="SSF74784">
    <property type="entry name" value="Translin"/>
    <property type="match status" value="1"/>
</dbReference>
<feature type="compositionally biased region" description="Basic and acidic residues" evidence="7">
    <location>
        <begin position="27"/>
        <end position="39"/>
    </location>
</feature>
<feature type="compositionally biased region" description="Basic and acidic residues" evidence="7">
    <location>
        <begin position="1"/>
        <end position="12"/>
    </location>
</feature>
<evidence type="ECO:0000256" key="5">
    <source>
        <dbReference type="ARBA" id="ARBA00023242"/>
    </source>
</evidence>